<evidence type="ECO:0000256" key="5">
    <source>
        <dbReference type="ARBA" id="ARBA00022840"/>
    </source>
</evidence>
<evidence type="ECO:0000256" key="2">
    <source>
        <dbReference type="ARBA" id="ARBA00022679"/>
    </source>
</evidence>
<evidence type="ECO:0000256" key="6">
    <source>
        <dbReference type="PROSITE-ProRule" id="PRU10133"/>
    </source>
</evidence>
<gene>
    <name evidence="9" type="ORF">FGO68_gene16034</name>
</gene>
<keyword evidence="2" id="KW-0808">Transferase</keyword>
<dbReference type="OrthoDB" id="7851174at2759"/>
<dbReference type="AlphaFoldDB" id="A0A8J8NHA5"/>
<evidence type="ECO:0000259" key="8">
    <source>
        <dbReference type="PROSITE" id="PS50127"/>
    </source>
</evidence>
<feature type="domain" description="UBC core" evidence="8">
    <location>
        <begin position="2"/>
        <end position="149"/>
    </location>
</feature>
<dbReference type="GO" id="GO:0061631">
    <property type="term" value="F:ubiquitin conjugating enzyme activity"/>
    <property type="evidence" value="ECO:0007669"/>
    <property type="project" value="UniProtKB-EC"/>
</dbReference>
<dbReference type="EMBL" id="RRYP01015719">
    <property type="protein sequence ID" value="TNV75382.1"/>
    <property type="molecule type" value="Genomic_DNA"/>
</dbReference>
<keyword evidence="10" id="KW-1185">Reference proteome</keyword>
<dbReference type="InterPro" id="IPR000608">
    <property type="entry name" value="UBC"/>
</dbReference>
<dbReference type="PANTHER" id="PTHR24068">
    <property type="entry name" value="UBIQUITIN-CONJUGATING ENZYME E2"/>
    <property type="match status" value="1"/>
</dbReference>
<dbReference type="GO" id="GO:0005524">
    <property type="term" value="F:ATP binding"/>
    <property type="evidence" value="ECO:0007669"/>
    <property type="project" value="UniProtKB-UniRule"/>
</dbReference>
<sequence>MAAYKRLQKEYEDFKKETLGWISACPVDDSNLLLWQASILGPTGTPYEGGLFILEIVYPTSYPFSPPKCTFKTKIYHPNINMSGGICIDLFEGEWSPAFTTYWILMSIMCLMGDPNPDDPLVGEIAVLYQQNRPQFEANARKWTKMYASQ</sequence>
<evidence type="ECO:0000256" key="3">
    <source>
        <dbReference type="ARBA" id="ARBA00022741"/>
    </source>
</evidence>
<accession>A0A8J8NHA5</accession>
<name>A0A8J8NHA5_HALGN</name>
<dbReference type="Pfam" id="PF00179">
    <property type="entry name" value="UQ_con"/>
    <property type="match status" value="1"/>
</dbReference>
<protein>
    <recommendedName>
        <fullName evidence="1">E2 ubiquitin-conjugating enzyme</fullName>
        <ecNumber evidence="1">2.3.2.23</ecNumber>
    </recommendedName>
</protein>
<dbReference type="InterPro" id="IPR016135">
    <property type="entry name" value="UBQ-conjugating_enzyme/RWD"/>
</dbReference>
<dbReference type="InterPro" id="IPR023313">
    <property type="entry name" value="UBQ-conjugating_AS"/>
</dbReference>
<evidence type="ECO:0000256" key="4">
    <source>
        <dbReference type="ARBA" id="ARBA00022786"/>
    </source>
</evidence>
<dbReference type="SUPFAM" id="SSF54495">
    <property type="entry name" value="UBC-like"/>
    <property type="match status" value="1"/>
</dbReference>
<dbReference type="PROSITE" id="PS00183">
    <property type="entry name" value="UBC_1"/>
    <property type="match status" value="1"/>
</dbReference>
<evidence type="ECO:0000256" key="1">
    <source>
        <dbReference type="ARBA" id="ARBA00012486"/>
    </source>
</evidence>
<organism evidence="9 10">
    <name type="scientific">Halteria grandinella</name>
    <dbReference type="NCBI Taxonomy" id="5974"/>
    <lineage>
        <taxon>Eukaryota</taxon>
        <taxon>Sar</taxon>
        <taxon>Alveolata</taxon>
        <taxon>Ciliophora</taxon>
        <taxon>Intramacronucleata</taxon>
        <taxon>Spirotrichea</taxon>
        <taxon>Stichotrichia</taxon>
        <taxon>Sporadotrichida</taxon>
        <taxon>Halteriidae</taxon>
        <taxon>Halteria</taxon>
    </lineage>
</organism>
<evidence type="ECO:0000256" key="7">
    <source>
        <dbReference type="RuleBase" id="RU362109"/>
    </source>
</evidence>
<dbReference type="SMART" id="SM00212">
    <property type="entry name" value="UBCc"/>
    <property type="match status" value="1"/>
</dbReference>
<reference evidence="9" key="1">
    <citation type="submission" date="2019-06" db="EMBL/GenBank/DDBJ databases">
        <authorList>
            <person name="Zheng W."/>
        </authorList>
    </citation>
    <scope>NUCLEOTIDE SEQUENCE</scope>
    <source>
        <strain evidence="9">QDHG01</strain>
    </source>
</reference>
<keyword evidence="4 7" id="KW-0833">Ubl conjugation pathway</keyword>
<dbReference type="EC" id="2.3.2.23" evidence="1"/>
<comment type="caution">
    <text evidence="9">The sequence shown here is derived from an EMBL/GenBank/DDBJ whole genome shotgun (WGS) entry which is preliminary data.</text>
</comment>
<feature type="active site" description="Glycyl thioester intermediate" evidence="6">
    <location>
        <position position="87"/>
    </location>
</feature>
<comment type="similarity">
    <text evidence="7">Belongs to the ubiquitin-conjugating enzyme family.</text>
</comment>
<keyword evidence="5 7" id="KW-0067">ATP-binding</keyword>
<dbReference type="Gene3D" id="3.10.110.10">
    <property type="entry name" value="Ubiquitin Conjugating Enzyme"/>
    <property type="match status" value="1"/>
</dbReference>
<evidence type="ECO:0000313" key="10">
    <source>
        <dbReference type="Proteomes" id="UP000785679"/>
    </source>
</evidence>
<proteinExistence type="inferred from homology"/>
<evidence type="ECO:0000313" key="9">
    <source>
        <dbReference type="EMBL" id="TNV75382.1"/>
    </source>
</evidence>
<dbReference type="FunFam" id="3.10.110.10:FF:000060">
    <property type="entry name" value="Ubiquitin conjugating enzyme (UbcB)"/>
    <property type="match status" value="1"/>
</dbReference>
<keyword evidence="3 7" id="KW-0547">Nucleotide-binding</keyword>
<dbReference type="Proteomes" id="UP000785679">
    <property type="component" value="Unassembled WGS sequence"/>
</dbReference>
<dbReference type="PROSITE" id="PS50127">
    <property type="entry name" value="UBC_2"/>
    <property type="match status" value="1"/>
</dbReference>